<dbReference type="EMBL" id="LNIX01000034">
    <property type="protein sequence ID" value="OXA40223.1"/>
    <property type="molecule type" value="Genomic_DNA"/>
</dbReference>
<organism evidence="2 3">
    <name type="scientific">Folsomia candida</name>
    <name type="common">Springtail</name>
    <dbReference type="NCBI Taxonomy" id="158441"/>
    <lineage>
        <taxon>Eukaryota</taxon>
        <taxon>Metazoa</taxon>
        <taxon>Ecdysozoa</taxon>
        <taxon>Arthropoda</taxon>
        <taxon>Hexapoda</taxon>
        <taxon>Collembola</taxon>
        <taxon>Entomobryomorpha</taxon>
        <taxon>Isotomoidea</taxon>
        <taxon>Isotomidae</taxon>
        <taxon>Proisotominae</taxon>
        <taxon>Folsomia</taxon>
    </lineage>
</organism>
<dbReference type="Proteomes" id="UP000198287">
    <property type="component" value="Unassembled WGS sequence"/>
</dbReference>
<sequence>MGVTPLVWRALDRFKSYFSLLWTHPNEWDVTQKKLVITPISTKLISWMISVFVFLNMLNIVSLCLLVGKLFGFVRLSLSGTLVALGWWVPATFAFFIEVLGWIFAESGVNAFNCISSMEQKLWSHLTRPSPPTPDWTGIALNKLIDLLFAQAIFLYIYLVLICRLDPYYQLESILPALISLPVKFLLHLFRVTMWIPIFQVARISAFIISTATIAAYLALSCISALEKAATSRKTWKNSESIATHLLNYASCQLVFGIGYDFYISIYLHAPLIAGIIAAAMVMMLPLCTDIYENSKEIHATWRNGMVGVKNDVKYLRRKLRSIQVIALYGGINGYNLYKCTRSMISAYFSAVISYTITATLSIDLTRSLNYLER</sequence>
<keyword evidence="3" id="KW-1185">Reference proteome</keyword>
<accession>A0A226D4W1</accession>
<feature type="transmembrane region" description="Helical" evidence="1">
    <location>
        <begin position="144"/>
        <end position="162"/>
    </location>
</feature>
<feature type="transmembrane region" description="Helical" evidence="1">
    <location>
        <begin position="344"/>
        <end position="365"/>
    </location>
</feature>
<gene>
    <name evidence="2" type="ORF">Fcan01_24932</name>
</gene>
<name>A0A226D4W1_FOLCA</name>
<evidence type="ECO:0000313" key="2">
    <source>
        <dbReference type="EMBL" id="OXA40223.1"/>
    </source>
</evidence>
<evidence type="ECO:0000256" key="1">
    <source>
        <dbReference type="SAM" id="Phobius"/>
    </source>
</evidence>
<feature type="transmembrane region" description="Helical" evidence="1">
    <location>
        <begin position="204"/>
        <end position="226"/>
    </location>
</feature>
<feature type="transmembrane region" description="Helical" evidence="1">
    <location>
        <begin position="174"/>
        <end position="198"/>
    </location>
</feature>
<reference evidence="2 3" key="1">
    <citation type="submission" date="2015-12" db="EMBL/GenBank/DDBJ databases">
        <title>The genome of Folsomia candida.</title>
        <authorList>
            <person name="Faddeeva A."/>
            <person name="Derks M.F."/>
            <person name="Anvar Y."/>
            <person name="Smit S."/>
            <person name="Van Straalen N."/>
            <person name="Roelofs D."/>
        </authorList>
    </citation>
    <scope>NUCLEOTIDE SEQUENCE [LARGE SCALE GENOMIC DNA]</scope>
    <source>
        <strain evidence="2 3">VU population</strain>
        <tissue evidence="2">Whole body</tissue>
    </source>
</reference>
<keyword evidence="1" id="KW-0472">Membrane</keyword>
<comment type="caution">
    <text evidence="2">The sequence shown here is derived from an EMBL/GenBank/DDBJ whole genome shotgun (WGS) entry which is preliminary data.</text>
</comment>
<feature type="transmembrane region" description="Helical" evidence="1">
    <location>
        <begin position="320"/>
        <end position="338"/>
    </location>
</feature>
<protein>
    <submittedName>
        <fullName evidence="2">Uncharacterized protein</fullName>
    </submittedName>
</protein>
<keyword evidence="1" id="KW-0812">Transmembrane</keyword>
<evidence type="ECO:0000313" key="3">
    <source>
        <dbReference type="Proteomes" id="UP000198287"/>
    </source>
</evidence>
<keyword evidence="1" id="KW-1133">Transmembrane helix</keyword>
<feature type="transmembrane region" description="Helical" evidence="1">
    <location>
        <begin position="80"/>
        <end position="104"/>
    </location>
</feature>
<dbReference type="AlphaFoldDB" id="A0A226D4W1"/>
<feature type="transmembrane region" description="Helical" evidence="1">
    <location>
        <begin position="272"/>
        <end position="292"/>
    </location>
</feature>
<feature type="transmembrane region" description="Helical" evidence="1">
    <location>
        <begin position="44"/>
        <end position="68"/>
    </location>
</feature>
<proteinExistence type="predicted"/>